<proteinExistence type="predicted"/>
<sequence length="86" mass="10000">MLRIHPGNTVRRVSIQHYHGVFLTAARLNNGTEWMFMPAEWNIGHLICRIGNKRAGHAGHITLKVMWREQKIDIFMNNIFASILFT</sequence>
<organism evidence="1 2">
    <name type="scientific">Komagataeibacter swingsii</name>
    <dbReference type="NCBI Taxonomy" id="215220"/>
    <lineage>
        <taxon>Bacteria</taxon>
        <taxon>Pseudomonadati</taxon>
        <taxon>Pseudomonadota</taxon>
        <taxon>Alphaproteobacteria</taxon>
        <taxon>Acetobacterales</taxon>
        <taxon>Acetobacteraceae</taxon>
        <taxon>Komagataeibacter</taxon>
    </lineage>
</organism>
<dbReference type="AlphaFoldDB" id="A0A2V4QXD3"/>
<comment type="caution">
    <text evidence="1">The sequence shown here is derived from an EMBL/GenBank/DDBJ whole genome shotgun (WGS) entry which is preliminary data.</text>
</comment>
<name>A0A2V4QXD3_9PROT</name>
<protein>
    <submittedName>
        <fullName evidence="1">Uncharacterized protein</fullName>
    </submittedName>
</protein>
<evidence type="ECO:0000313" key="1">
    <source>
        <dbReference type="EMBL" id="PYD68097.1"/>
    </source>
</evidence>
<gene>
    <name evidence="1" type="ORF">CFR76_17095</name>
</gene>
<keyword evidence="2" id="KW-1185">Reference proteome</keyword>
<dbReference type="EMBL" id="NKUB01000066">
    <property type="protein sequence ID" value="PYD68097.1"/>
    <property type="molecule type" value="Genomic_DNA"/>
</dbReference>
<dbReference type="Proteomes" id="UP000247371">
    <property type="component" value="Unassembled WGS sequence"/>
</dbReference>
<accession>A0A2V4QXD3</accession>
<evidence type="ECO:0000313" key="2">
    <source>
        <dbReference type="Proteomes" id="UP000247371"/>
    </source>
</evidence>
<reference evidence="1 2" key="1">
    <citation type="submission" date="2017-07" db="EMBL/GenBank/DDBJ databases">
        <title>A draft genome sequence of Komagataeibacter swingsii LMG 22125.</title>
        <authorList>
            <person name="Skraban J."/>
            <person name="Cleenwerck I."/>
            <person name="Vandamme P."/>
            <person name="Trcek J."/>
        </authorList>
    </citation>
    <scope>NUCLEOTIDE SEQUENCE [LARGE SCALE GENOMIC DNA]</scope>
    <source>
        <strain evidence="1 2">LMG 22125</strain>
    </source>
</reference>
<dbReference type="RefSeq" id="WP_110557938.1">
    <property type="nucleotide sequence ID" value="NZ_NKUB01000066.1"/>
</dbReference>